<dbReference type="RefSeq" id="WP_086271378.1">
    <property type="nucleotide sequence ID" value="NZ_MZNE01000030.1"/>
</dbReference>
<evidence type="ECO:0000256" key="1">
    <source>
        <dbReference type="ARBA" id="ARBA00006436"/>
    </source>
</evidence>
<evidence type="ECO:0000313" key="6">
    <source>
        <dbReference type="Proteomes" id="UP000194800"/>
    </source>
</evidence>
<dbReference type="AlphaFoldDB" id="A0A242NL09"/>
<feature type="domain" description="Ubiquinol-cytochrome c chaperone" evidence="2">
    <location>
        <begin position="58"/>
        <end position="227"/>
    </location>
</feature>
<accession>A0A242NL09</accession>
<proteinExistence type="inferred from homology"/>
<dbReference type="InterPro" id="IPR025217">
    <property type="entry name" value="DUF3944"/>
</dbReference>
<reference evidence="6 7" key="1">
    <citation type="submission" date="2017-03" db="EMBL/GenBank/DDBJ databases">
        <title>Comparative genomics of honeybee gut symbionts reveal geographically distinct and subgroup specific antibiotic resistance.</title>
        <authorList>
            <person name="Ludvigsen J."/>
            <person name="Porcellato D."/>
            <person name="Labee-Lund T.M."/>
            <person name="Amdam G.V."/>
            <person name="Rudi K."/>
        </authorList>
    </citation>
    <scope>NUCLEOTIDE SEQUENCE [LARGE SCALE GENOMIC DNA]</scope>
    <source>
        <strain evidence="4 7">A-7-12</strain>
        <strain evidence="5 6">A-9-12</strain>
    </source>
</reference>
<dbReference type="Proteomes" id="UP000194977">
    <property type="component" value="Unassembled WGS sequence"/>
</dbReference>
<sequence>MAVYRSDPNLVFLKECINEDLKLLVDVLTIDPKDKCTRYTETLTNDSEYLKHYPNHKAYWRSIAAELQTYGGNSISNILRLNKGVLYREVLTDVCDKMKVNYNKNATIELIEMNLLMKVIEDSLKEMSEDELNQFVCDMGMKLTNPTPQLIIMGLQFAIKQSGFAAYQLATTVLASVLQSIGLTAPFSTYILLTQAIKVISGPIAMVLTSAWLVNDIAGPAYRVTIPSCIVVAYLRQKYLYEQNQKEIGIN</sequence>
<organism evidence="4 7">
    <name type="scientific">Gilliamella apicola</name>
    <dbReference type="NCBI Taxonomy" id="1196095"/>
    <lineage>
        <taxon>Bacteria</taxon>
        <taxon>Pseudomonadati</taxon>
        <taxon>Pseudomonadota</taxon>
        <taxon>Gammaproteobacteria</taxon>
        <taxon>Orbales</taxon>
        <taxon>Orbaceae</taxon>
        <taxon>Gilliamella</taxon>
    </lineage>
</organism>
<evidence type="ECO:0000313" key="5">
    <source>
        <dbReference type="EMBL" id="OTQ10803.1"/>
    </source>
</evidence>
<comment type="similarity">
    <text evidence="1">Belongs to the UPF0174 family.</text>
</comment>
<keyword evidence="6" id="KW-1185">Reference proteome</keyword>
<protein>
    <submittedName>
        <fullName evidence="4">Oxidoreductase</fullName>
    </submittedName>
</protein>
<dbReference type="Proteomes" id="UP000194800">
    <property type="component" value="Unassembled WGS sequence"/>
</dbReference>
<gene>
    <name evidence="5" type="ORF">B6C91_04245</name>
    <name evidence="4" type="ORF">B6D08_01925</name>
</gene>
<name>A0A242NL09_9GAMM</name>
<feature type="domain" description="DUF3944" evidence="3">
    <location>
        <begin position="4"/>
        <end position="33"/>
    </location>
</feature>
<dbReference type="EMBL" id="NART01000012">
    <property type="protein sequence ID" value="OTQ10803.1"/>
    <property type="molecule type" value="Genomic_DNA"/>
</dbReference>
<dbReference type="Pfam" id="PF13099">
    <property type="entry name" value="DUF3944"/>
    <property type="match status" value="1"/>
</dbReference>
<dbReference type="Pfam" id="PF03981">
    <property type="entry name" value="Ubiq_cyt_C_chap"/>
    <property type="match status" value="1"/>
</dbReference>
<dbReference type="OrthoDB" id="9128717at2"/>
<evidence type="ECO:0000313" key="7">
    <source>
        <dbReference type="Proteomes" id="UP000194977"/>
    </source>
</evidence>
<dbReference type="InterPro" id="IPR021150">
    <property type="entry name" value="Ubiq_cyt_c_chap"/>
</dbReference>
<comment type="caution">
    <text evidence="4">The sequence shown here is derived from an EMBL/GenBank/DDBJ whole genome shotgun (WGS) entry which is preliminary data.</text>
</comment>
<evidence type="ECO:0000259" key="3">
    <source>
        <dbReference type="Pfam" id="PF13099"/>
    </source>
</evidence>
<evidence type="ECO:0000259" key="2">
    <source>
        <dbReference type="Pfam" id="PF03981"/>
    </source>
</evidence>
<dbReference type="EMBL" id="NARP01000004">
    <property type="protein sequence ID" value="OTQ01175.1"/>
    <property type="molecule type" value="Genomic_DNA"/>
</dbReference>
<evidence type="ECO:0000313" key="4">
    <source>
        <dbReference type="EMBL" id="OTQ01175.1"/>
    </source>
</evidence>